<gene>
    <name evidence="1" type="ORF">TPSB3V08_LOCUS13734</name>
</gene>
<dbReference type="EMBL" id="OD029820">
    <property type="protein sequence ID" value="CAD7420319.1"/>
    <property type="molecule type" value="Genomic_DNA"/>
</dbReference>
<reference evidence="1" key="1">
    <citation type="submission" date="2020-11" db="EMBL/GenBank/DDBJ databases">
        <authorList>
            <person name="Tran Van P."/>
        </authorList>
    </citation>
    <scope>NUCLEOTIDE SEQUENCE</scope>
</reference>
<organism evidence="1">
    <name type="scientific">Timema poppense</name>
    <name type="common">Walking stick</name>
    <dbReference type="NCBI Taxonomy" id="170557"/>
    <lineage>
        <taxon>Eukaryota</taxon>
        <taxon>Metazoa</taxon>
        <taxon>Ecdysozoa</taxon>
        <taxon>Arthropoda</taxon>
        <taxon>Hexapoda</taxon>
        <taxon>Insecta</taxon>
        <taxon>Pterygota</taxon>
        <taxon>Neoptera</taxon>
        <taxon>Polyneoptera</taxon>
        <taxon>Phasmatodea</taxon>
        <taxon>Timematodea</taxon>
        <taxon>Timematoidea</taxon>
        <taxon>Timematidae</taxon>
        <taxon>Timema</taxon>
    </lineage>
</organism>
<proteinExistence type="predicted"/>
<accession>A0A7R9DUY0</accession>
<protein>
    <submittedName>
        <fullName evidence="1">Uncharacterized protein</fullName>
    </submittedName>
</protein>
<name>A0A7R9DUY0_TIMPO</name>
<sequence>MSAMKNLLLAVTYSTNYSSPTTSLVLTDSFEKLPDQIMYPYTKPYDLQKHSEVSCELSVSTKEAVGLLYDGV</sequence>
<dbReference type="AlphaFoldDB" id="A0A7R9DUY0"/>
<evidence type="ECO:0000313" key="1">
    <source>
        <dbReference type="EMBL" id="CAD7420319.1"/>
    </source>
</evidence>